<dbReference type="InterPro" id="IPR051012">
    <property type="entry name" value="CellSynth/LPSAsmb/PSIAsmb"/>
</dbReference>
<organism evidence="5 6">
    <name type="scientific">Nitrospina gracilis (strain 3/211)</name>
    <dbReference type="NCBI Taxonomy" id="1266370"/>
    <lineage>
        <taxon>Bacteria</taxon>
        <taxon>Pseudomonadati</taxon>
        <taxon>Nitrospinota/Tectimicrobiota group</taxon>
        <taxon>Nitrospinota</taxon>
        <taxon>Nitrospinia</taxon>
        <taxon>Nitrospinales</taxon>
        <taxon>Nitrospinaceae</taxon>
        <taxon>Nitrospina</taxon>
    </lineage>
</organism>
<dbReference type="PANTHER" id="PTHR45586:SF1">
    <property type="entry name" value="LIPOPOLYSACCHARIDE ASSEMBLY PROTEIN B"/>
    <property type="match status" value="1"/>
</dbReference>
<dbReference type="InterPro" id="IPR019734">
    <property type="entry name" value="TPR_rpt"/>
</dbReference>
<feature type="repeat" description="TPR" evidence="3">
    <location>
        <begin position="212"/>
        <end position="245"/>
    </location>
</feature>
<evidence type="ECO:0000256" key="2">
    <source>
        <dbReference type="ARBA" id="ARBA00022803"/>
    </source>
</evidence>
<dbReference type="EMBL" id="CAQJ01000023">
    <property type="protein sequence ID" value="CCQ90020.1"/>
    <property type="molecule type" value="Genomic_DNA"/>
</dbReference>
<protein>
    <submittedName>
        <fullName evidence="5">Putative Tetratricopeptide TPR_2 repeat protein</fullName>
    </submittedName>
</protein>
<name>M1YHQ3_NITG3</name>
<dbReference type="PANTHER" id="PTHR45586">
    <property type="entry name" value="TPR REPEAT-CONTAINING PROTEIN PA4667"/>
    <property type="match status" value="1"/>
</dbReference>
<keyword evidence="4" id="KW-0812">Transmembrane</keyword>
<dbReference type="PROSITE" id="PS50005">
    <property type="entry name" value="TPR"/>
    <property type="match status" value="4"/>
</dbReference>
<feature type="repeat" description="TPR" evidence="3">
    <location>
        <begin position="178"/>
        <end position="211"/>
    </location>
</feature>
<dbReference type="HOGENOM" id="CLU_003728_9_1_0"/>
<keyword evidence="4" id="KW-0472">Membrane</keyword>
<feature type="transmembrane region" description="Helical" evidence="4">
    <location>
        <begin position="12"/>
        <end position="34"/>
    </location>
</feature>
<dbReference type="RefSeq" id="WP_005007068.1">
    <property type="nucleotide sequence ID" value="NZ_HG422173.1"/>
</dbReference>
<dbReference type="SMART" id="SM00028">
    <property type="entry name" value="TPR"/>
    <property type="match status" value="5"/>
</dbReference>
<dbReference type="Pfam" id="PF13432">
    <property type="entry name" value="TPR_16"/>
    <property type="match status" value="2"/>
</dbReference>
<dbReference type="PROSITE" id="PS50293">
    <property type="entry name" value="TPR_REGION"/>
    <property type="match status" value="2"/>
</dbReference>
<feature type="repeat" description="TPR" evidence="3">
    <location>
        <begin position="75"/>
        <end position="108"/>
    </location>
</feature>
<dbReference type="Pfam" id="PF07719">
    <property type="entry name" value="TPR_2"/>
    <property type="match status" value="1"/>
</dbReference>
<sequence length="264" mass="30937">MTDSVPVPRSRAGWFGALALVFIIGFAGCASSITPREKLDARKRYNDAQKYNTLNMRDKYYQELIEIIKEVPNDPFYRVALGAAYFKDRQYPRAEKSFLRAIRLDSEYMQAYQYLGRLYMETEKWDRAIVHLKKSLDAKKVLNPQQLYNWLAFSYYRNGQYNEAERAWQMALDIKDSDQIRINLALAYKKAEQYELAYKSFQKAVELNPESARAHFELGQLLFDEGDYLRARPHLQEAINLQPLSENARTAKSMLNRMKVSPKK</sequence>
<dbReference type="AlphaFoldDB" id="M1YHQ3"/>
<dbReference type="Proteomes" id="UP000011704">
    <property type="component" value="Unassembled WGS sequence"/>
</dbReference>
<keyword evidence="2 3" id="KW-0802">TPR repeat</keyword>
<dbReference type="InterPro" id="IPR011990">
    <property type="entry name" value="TPR-like_helical_dom_sf"/>
</dbReference>
<evidence type="ECO:0000256" key="1">
    <source>
        <dbReference type="ARBA" id="ARBA00022737"/>
    </source>
</evidence>
<keyword evidence="1" id="KW-0677">Repeat</keyword>
<dbReference type="InterPro" id="IPR013105">
    <property type="entry name" value="TPR_2"/>
</dbReference>
<dbReference type="InParanoid" id="M1YHQ3"/>
<accession>M1YHQ3</accession>
<proteinExistence type="predicted"/>
<reference evidence="5 6" key="1">
    <citation type="journal article" date="2013" name="Front. Microbiol.">
        <title>The genome of Nitrospina gracilis illuminates the metabolism and evolution of the major marine nitrite oxidizer.</title>
        <authorList>
            <person name="Luecker S."/>
            <person name="Nowka B."/>
            <person name="Rattei T."/>
            <person name="Spieck E."/>
            <person name="and Daims H."/>
        </authorList>
    </citation>
    <scope>NUCLEOTIDE SEQUENCE [LARGE SCALE GENOMIC DNA]</scope>
    <source>
        <strain evidence="5 6">3/211</strain>
    </source>
</reference>
<comment type="caution">
    <text evidence="5">The sequence shown here is derived from an EMBL/GenBank/DDBJ whole genome shotgun (WGS) entry which is preliminary data.</text>
</comment>
<keyword evidence="6" id="KW-1185">Reference proteome</keyword>
<evidence type="ECO:0000256" key="4">
    <source>
        <dbReference type="SAM" id="Phobius"/>
    </source>
</evidence>
<feature type="repeat" description="TPR" evidence="3">
    <location>
        <begin position="109"/>
        <end position="142"/>
    </location>
</feature>
<evidence type="ECO:0000256" key="3">
    <source>
        <dbReference type="PROSITE-ProRule" id="PRU00339"/>
    </source>
</evidence>
<gene>
    <name evidence="5" type="ORF">NITGR_200001</name>
</gene>
<dbReference type="Gene3D" id="1.25.40.10">
    <property type="entry name" value="Tetratricopeptide repeat domain"/>
    <property type="match status" value="2"/>
</dbReference>
<keyword evidence="4" id="KW-1133">Transmembrane helix</keyword>
<evidence type="ECO:0000313" key="6">
    <source>
        <dbReference type="Proteomes" id="UP000011704"/>
    </source>
</evidence>
<dbReference type="SUPFAM" id="SSF81901">
    <property type="entry name" value="HCP-like"/>
    <property type="match status" value="1"/>
</dbReference>
<dbReference type="OrthoDB" id="9815059at2"/>
<evidence type="ECO:0000313" key="5">
    <source>
        <dbReference type="EMBL" id="CCQ90020.1"/>
    </source>
</evidence>
<dbReference type="STRING" id="1266370.NITGR_200001"/>